<dbReference type="Proteomes" id="UP001606099">
    <property type="component" value="Unassembled WGS sequence"/>
</dbReference>
<dbReference type="InterPro" id="IPR036890">
    <property type="entry name" value="HATPase_C_sf"/>
</dbReference>
<keyword evidence="5" id="KW-0418">Kinase</keyword>
<evidence type="ECO:0000256" key="3">
    <source>
        <dbReference type="SAM" id="Coils"/>
    </source>
</evidence>
<dbReference type="Gene3D" id="1.25.40.10">
    <property type="entry name" value="Tetratricopeptide repeat domain"/>
    <property type="match status" value="1"/>
</dbReference>
<dbReference type="InterPro" id="IPR029016">
    <property type="entry name" value="GAF-like_dom_sf"/>
</dbReference>
<evidence type="ECO:0000313" key="6">
    <source>
        <dbReference type="Proteomes" id="UP001606099"/>
    </source>
</evidence>
<evidence type="ECO:0000256" key="2">
    <source>
        <dbReference type="ARBA" id="ARBA00012438"/>
    </source>
</evidence>
<dbReference type="SMART" id="SM00387">
    <property type="entry name" value="HATPase_c"/>
    <property type="match status" value="1"/>
</dbReference>
<reference evidence="5 6" key="1">
    <citation type="submission" date="2024-08" db="EMBL/GenBank/DDBJ databases">
        <authorList>
            <person name="Lu H."/>
        </authorList>
    </citation>
    <scope>NUCLEOTIDE SEQUENCE [LARGE SCALE GENOMIC DNA]</scope>
    <source>
        <strain evidence="5 6">BYS180W</strain>
    </source>
</reference>
<keyword evidence="5" id="KW-0808">Transferase</keyword>
<dbReference type="SUPFAM" id="SSF55781">
    <property type="entry name" value="GAF domain-like"/>
    <property type="match status" value="1"/>
</dbReference>
<dbReference type="PANTHER" id="PTHR43065:SF47">
    <property type="match status" value="1"/>
</dbReference>
<gene>
    <name evidence="5" type="ORF">ACG0Z6_12130</name>
</gene>
<dbReference type="InterPro" id="IPR036097">
    <property type="entry name" value="HisK_dim/P_sf"/>
</dbReference>
<dbReference type="PRINTS" id="PR00344">
    <property type="entry name" value="BCTRLSENSOR"/>
</dbReference>
<dbReference type="Gene3D" id="3.30.450.40">
    <property type="match status" value="1"/>
</dbReference>
<evidence type="ECO:0000313" key="5">
    <source>
        <dbReference type="EMBL" id="MFG6448980.1"/>
    </source>
</evidence>
<dbReference type="InterPro" id="IPR003594">
    <property type="entry name" value="HATPase_dom"/>
</dbReference>
<organism evidence="5 6">
    <name type="scientific">Roseateles rivi</name>
    <dbReference type="NCBI Taxonomy" id="3299028"/>
    <lineage>
        <taxon>Bacteria</taxon>
        <taxon>Pseudomonadati</taxon>
        <taxon>Pseudomonadota</taxon>
        <taxon>Betaproteobacteria</taxon>
        <taxon>Burkholderiales</taxon>
        <taxon>Sphaerotilaceae</taxon>
        <taxon>Roseateles</taxon>
    </lineage>
</organism>
<dbReference type="PANTHER" id="PTHR43065">
    <property type="entry name" value="SENSOR HISTIDINE KINASE"/>
    <property type="match status" value="1"/>
</dbReference>
<evidence type="ECO:0000259" key="4">
    <source>
        <dbReference type="PROSITE" id="PS50109"/>
    </source>
</evidence>
<accession>A0ABW7FXC4</accession>
<protein>
    <recommendedName>
        <fullName evidence="2">histidine kinase</fullName>
        <ecNumber evidence="2">2.7.13.3</ecNumber>
    </recommendedName>
</protein>
<dbReference type="Pfam" id="PF02518">
    <property type="entry name" value="HATPase_c"/>
    <property type="match status" value="1"/>
</dbReference>
<evidence type="ECO:0000256" key="1">
    <source>
        <dbReference type="ARBA" id="ARBA00000085"/>
    </source>
</evidence>
<dbReference type="InterPro" id="IPR004358">
    <property type="entry name" value="Sig_transdc_His_kin-like_C"/>
</dbReference>
<dbReference type="GO" id="GO:0016301">
    <property type="term" value="F:kinase activity"/>
    <property type="evidence" value="ECO:0007669"/>
    <property type="project" value="UniProtKB-KW"/>
</dbReference>
<dbReference type="EC" id="2.7.13.3" evidence="2"/>
<name>A0ABW7FXC4_9BURK</name>
<dbReference type="SUPFAM" id="SSF48452">
    <property type="entry name" value="TPR-like"/>
    <property type="match status" value="2"/>
</dbReference>
<keyword evidence="6" id="KW-1185">Reference proteome</keyword>
<dbReference type="PROSITE" id="PS50109">
    <property type="entry name" value="HIS_KIN"/>
    <property type="match status" value="1"/>
</dbReference>
<proteinExistence type="predicted"/>
<feature type="domain" description="Histidine kinase" evidence="4">
    <location>
        <begin position="688"/>
        <end position="922"/>
    </location>
</feature>
<dbReference type="EMBL" id="JBIGHZ010000004">
    <property type="protein sequence ID" value="MFG6448980.1"/>
    <property type="molecule type" value="Genomic_DNA"/>
</dbReference>
<feature type="coiled-coil region" evidence="3">
    <location>
        <begin position="469"/>
        <end position="501"/>
    </location>
</feature>
<dbReference type="SUPFAM" id="SSF55874">
    <property type="entry name" value="ATPase domain of HSP90 chaperone/DNA topoisomerase II/histidine kinase"/>
    <property type="match status" value="1"/>
</dbReference>
<dbReference type="SUPFAM" id="SSF47384">
    <property type="entry name" value="Homodimeric domain of signal transducing histidine kinase"/>
    <property type="match status" value="1"/>
</dbReference>
<comment type="caution">
    <text evidence="5">The sequence shown here is derived from an EMBL/GenBank/DDBJ whole genome shotgun (WGS) entry which is preliminary data.</text>
</comment>
<sequence>MFEPLELLGPDDHADTLLQTLHRAWVYRQHSPEQSQGWERRVQEQLSHTDSRTRRQCQARLLLMHAERAQLQLESELCQQQSRQAYEQFELLDDLRGCSDALWPQALLQAELGQVERAVLLLQQAAELALRAGDPARAHLAAQEQAALLAYVDLPRSESLAKQFGPLRPEYGPANEAAALFAQMRWAIQHGRVAECTAPGLRAFELAQRNGQRRLAVTLCSALCYSAYGAWDFEQAFAWIERGHQLCAGLGWPALHAQCDMRLGQLLLHAGQNEKAADVLQHALHNVQAYPHLREYAGILEGLACAHYSSGRYDMAEPLLLQVRHWALLNQQPEMETEALVGLTHIHLGRGQWGLAANFASMAWQSAQDAQDWGHAVIALYLLSRSTLERTDLSAEAKHQLMEQHFAALQKAQTKASGLILKPSYYSVLSDYYATCGDHARAFEIERQARQAAQHAAEATNNQQALSLMARIEHRRMEAEAAKLKSQNEARRERIALLEQEQNTLARLAAVGQRITAQLNIEALGTQTNTLIRELLPVDSILIYRTDPNGEQLLPLQLIEDGMALSGLPIALSHPHSSSARCARQLEVLVQEAAANQARLDSEVPGASPMASAMHAPLQVGSTLVGVMSLQTRQAHAYGARERTIFSALSSYVAIALANAVAHQNTQQLQRKLADQEKLASLGSLVAGVAHELNTPIGNSLLVSTTLQDHTRHFGQQLGAGALSKRALTGLLESLGQGLDVVQRNLHTAARLVNSFKQLAVNRQVQDHCSFDLPELCQQCVHTLSHQLRRQHVQVVTELPEALRLFGHAGSLSQVLIILLENALIHGIGERSDGVLRLSVQQRDHPTLPVLLELSDNGKGMPPEVQQRIFEPFFTTRFGQGGSGLGLSIAHNLVVEALQGDITVHSSEGQGTRFCVALPLHARANASAA</sequence>
<dbReference type="SMART" id="SM00065">
    <property type="entry name" value="GAF"/>
    <property type="match status" value="1"/>
</dbReference>
<dbReference type="RefSeq" id="WP_394461738.1">
    <property type="nucleotide sequence ID" value="NZ_JBIGHZ010000004.1"/>
</dbReference>
<dbReference type="CDD" id="cd00075">
    <property type="entry name" value="HATPase"/>
    <property type="match status" value="1"/>
</dbReference>
<dbReference type="Gene3D" id="3.30.565.10">
    <property type="entry name" value="Histidine kinase-like ATPase, C-terminal domain"/>
    <property type="match status" value="1"/>
</dbReference>
<dbReference type="Gene3D" id="1.10.287.130">
    <property type="match status" value="1"/>
</dbReference>
<comment type="catalytic activity">
    <reaction evidence="1">
        <text>ATP + protein L-histidine = ADP + protein N-phospho-L-histidine.</text>
        <dbReference type="EC" id="2.7.13.3"/>
    </reaction>
</comment>
<dbReference type="Pfam" id="PF13185">
    <property type="entry name" value="GAF_2"/>
    <property type="match status" value="1"/>
</dbReference>
<dbReference type="InterPro" id="IPR005467">
    <property type="entry name" value="His_kinase_dom"/>
</dbReference>
<dbReference type="InterPro" id="IPR011990">
    <property type="entry name" value="TPR-like_helical_dom_sf"/>
</dbReference>
<keyword evidence="3" id="KW-0175">Coiled coil</keyword>
<dbReference type="InterPro" id="IPR003018">
    <property type="entry name" value="GAF"/>
</dbReference>